<keyword evidence="1" id="KW-0732">Signal</keyword>
<dbReference type="OrthoDB" id="5078508at2759"/>
<evidence type="ECO:0000313" key="2">
    <source>
        <dbReference type="EMBL" id="KAH6866112.1"/>
    </source>
</evidence>
<comment type="caution">
    <text evidence="2">The sequence shown here is derived from an EMBL/GenBank/DDBJ whole genome shotgun (WGS) entry which is preliminary data.</text>
</comment>
<feature type="chain" id="PRO_5040491055" evidence="1">
    <location>
        <begin position="23"/>
        <end position="177"/>
    </location>
</feature>
<dbReference type="Proteomes" id="UP000777438">
    <property type="component" value="Unassembled WGS sequence"/>
</dbReference>
<evidence type="ECO:0000256" key="1">
    <source>
        <dbReference type="SAM" id="SignalP"/>
    </source>
</evidence>
<protein>
    <submittedName>
        <fullName evidence="2">Uncharacterized protein</fullName>
    </submittedName>
</protein>
<keyword evidence="3" id="KW-1185">Reference proteome</keyword>
<dbReference type="EMBL" id="JAGPYM010000147">
    <property type="protein sequence ID" value="KAH6866112.1"/>
    <property type="molecule type" value="Genomic_DNA"/>
</dbReference>
<proteinExistence type="predicted"/>
<reference evidence="2 3" key="1">
    <citation type="journal article" date="2021" name="Nat. Commun.">
        <title>Genetic determinants of endophytism in the Arabidopsis root mycobiome.</title>
        <authorList>
            <person name="Mesny F."/>
            <person name="Miyauchi S."/>
            <person name="Thiergart T."/>
            <person name="Pickel B."/>
            <person name="Atanasova L."/>
            <person name="Karlsson M."/>
            <person name="Huettel B."/>
            <person name="Barry K.W."/>
            <person name="Haridas S."/>
            <person name="Chen C."/>
            <person name="Bauer D."/>
            <person name="Andreopoulos W."/>
            <person name="Pangilinan J."/>
            <person name="LaButti K."/>
            <person name="Riley R."/>
            <person name="Lipzen A."/>
            <person name="Clum A."/>
            <person name="Drula E."/>
            <person name="Henrissat B."/>
            <person name="Kohler A."/>
            <person name="Grigoriev I.V."/>
            <person name="Martin F.M."/>
            <person name="Hacquard S."/>
        </authorList>
    </citation>
    <scope>NUCLEOTIDE SEQUENCE [LARGE SCALE GENOMIC DNA]</scope>
    <source>
        <strain evidence="2 3">MPI-CAGE-CH-0241</strain>
    </source>
</reference>
<name>A0A9P8VQD5_9HYPO</name>
<dbReference type="Gene3D" id="2.60.120.260">
    <property type="entry name" value="Galactose-binding domain-like"/>
    <property type="match status" value="1"/>
</dbReference>
<organism evidence="2 3">
    <name type="scientific">Thelonectria olida</name>
    <dbReference type="NCBI Taxonomy" id="1576542"/>
    <lineage>
        <taxon>Eukaryota</taxon>
        <taxon>Fungi</taxon>
        <taxon>Dikarya</taxon>
        <taxon>Ascomycota</taxon>
        <taxon>Pezizomycotina</taxon>
        <taxon>Sordariomycetes</taxon>
        <taxon>Hypocreomycetidae</taxon>
        <taxon>Hypocreales</taxon>
        <taxon>Nectriaceae</taxon>
        <taxon>Thelonectria</taxon>
    </lineage>
</organism>
<evidence type="ECO:0000313" key="3">
    <source>
        <dbReference type="Proteomes" id="UP000777438"/>
    </source>
</evidence>
<sequence length="177" mass="18710">MPRPKILAILATAAFGICGVNAGLCQPSSTTSTAITCQETQVISNPSFDIGDGSPWKFNGASVADGDTHTGPNTAQVVGLDDVTSGSFSQTLYNLEPGTYLLKFYYTRDGMNPEESAWAFCSISAYLGDDFLVAGSVDNSGPVFIRYALASTYWTTELPVDLTDLSFSVICGGKLFG</sequence>
<dbReference type="AlphaFoldDB" id="A0A9P8VQD5"/>
<gene>
    <name evidence="2" type="ORF">B0T10DRAFT_554156</name>
</gene>
<feature type="signal peptide" evidence="1">
    <location>
        <begin position="1"/>
        <end position="22"/>
    </location>
</feature>
<accession>A0A9P8VQD5</accession>